<reference evidence="1 2" key="1">
    <citation type="journal article" date="2016" name="Nat. Commun.">
        <title>Thousands of microbial genomes shed light on interconnected biogeochemical processes in an aquifer system.</title>
        <authorList>
            <person name="Anantharaman K."/>
            <person name="Brown C.T."/>
            <person name="Hug L.A."/>
            <person name="Sharon I."/>
            <person name="Castelle C.J."/>
            <person name="Probst A.J."/>
            <person name="Thomas B.C."/>
            <person name="Singh A."/>
            <person name="Wilkins M.J."/>
            <person name="Karaoz U."/>
            <person name="Brodie E.L."/>
            <person name="Williams K.H."/>
            <person name="Hubbard S.S."/>
            <person name="Banfield J.F."/>
        </authorList>
    </citation>
    <scope>NUCLEOTIDE SEQUENCE [LARGE SCALE GENOMIC DNA]</scope>
</reference>
<dbReference type="Proteomes" id="UP000179010">
    <property type="component" value="Unassembled WGS sequence"/>
</dbReference>
<dbReference type="STRING" id="1798539.A2994_02170"/>
<evidence type="ECO:0000313" key="2">
    <source>
        <dbReference type="Proteomes" id="UP000179010"/>
    </source>
</evidence>
<protein>
    <submittedName>
        <fullName evidence="1">Uncharacterized protein</fullName>
    </submittedName>
</protein>
<evidence type="ECO:0000313" key="1">
    <source>
        <dbReference type="EMBL" id="OGB85409.1"/>
    </source>
</evidence>
<comment type="caution">
    <text evidence="1">The sequence shown here is derived from an EMBL/GenBank/DDBJ whole genome shotgun (WGS) entry which is preliminary data.</text>
</comment>
<dbReference type="EMBL" id="METE01000004">
    <property type="protein sequence ID" value="OGB85409.1"/>
    <property type="molecule type" value="Genomic_DNA"/>
</dbReference>
<dbReference type="AlphaFoldDB" id="A0A1F4PP56"/>
<accession>A0A1F4PP56</accession>
<proteinExistence type="predicted"/>
<organism evidence="1 2">
    <name type="scientific">candidate division Kazan bacterium RIFCSPLOWO2_01_FULL_48_13</name>
    <dbReference type="NCBI Taxonomy" id="1798539"/>
    <lineage>
        <taxon>Bacteria</taxon>
        <taxon>Bacteria division Kazan-3B-28</taxon>
    </lineage>
</organism>
<gene>
    <name evidence="1" type="ORF">A2994_02170</name>
</gene>
<name>A0A1F4PP56_UNCK3</name>
<sequence length="294" mass="34136">MNQAVAQKEPVTKEKQGGFKGFGFENDLFWMLKEDYHWPSVESRVGIYDAIDNKPGEIDIIARREINVSYDSKIFPVELTLIIEAKKTDTYRWIFMRGMDDMDRQIKHVGQWFFPFGSGYDDNPLRMSPEFARQRYKEKEASQSFFTQLLKKIGVEQSHAEINLDANDCQKDRHPNSDTKKIDRDYGDHHIYRAINSAIAAAFYLKKVHGNDARHGIILPIVVADTTHMEYWRLERRKNLESKRTKRKIDLGVCKVKSFSTATDYKPEVAAVLVLNPVGFKKLLDTIQEIGIER</sequence>